<reference evidence="2 3" key="1">
    <citation type="journal article" date="2007" name="Genome Res.">
        <title>Genome characteristics of facultatively symbiotic Frankia sp. strains reflect host range and host plant biogeography.</title>
        <authorList>
            <person name="Normand P."/>
            <person name="Lapierre P."/>
            <person name="Tisa L.S."/>
            <person name="Gogarten J.P."/>
            <person name="Alloisio N."/>
            <person name="Bagnarol E."/>
            <person name="Bassi C.A."/>
            <person name="Berry A.M."/>
            <person name="Bickhart D.M."/>
            <person name="Choisne N."/>
            <person name="Couloux A."/>
            <person name="Cournoyer B."/>
            <person name="Cruveiller S."/>
            <person name="Daubin V."/>
            <person name="Demange N."/>
            <person name="Francino M.P."/>
            <person name="Goltsman E."/>
            <person name="Huang Y."/>
            <person name="Kopp O.R."/>
            <person name="Labarre L."/>
            <person name="Lapidus A."/>
            <person name="Lavire C."/>
            <person name="Marechal J."/>
            <person name="Martinez M."/>
            <person name="Mastronunzio J.E."/>
            <person name="Mullin B.C."/>
            <person name="Niemann J."/>
            <person name="Pujic P."/>
            <person name="Rawnsley T."/>
            <person name="Rouy Z."/>
            <person name="Schenowitz C."/>
            <person name="Sellstedt A."/>
            <person name="Tavares F."/>
            <person name="Tomkins J.P."/>
            <person name="Vallenet D."/>
            <person name="Valverde C."/>
            <person name="Wall L.G."/>
            <person name="Wang Y."/>
            <person name="Medigue C."/>
            <person name="Benson D.R."/>
        </authorList>
    </citation>
    <scope>NUCLEOTIDE SEQUENCE [LARGE SCALE GENOMIC DNA]</scope>
    <source>
        <strain evidence="3">DSM 45986 / CECT 9034 / ACN14a</strain>
    </source>
</reference>
<dbReference type="KEGG" id="fal:FRAAL2675"/>
<name>Q0RMD0_FRAAA</name>
<dbReference type="EMBL" id="CT573213">
    <property type="protein sequence ID" value="CAJ61321.1"/>
    <property type="molecule type" value="Genomic_DNA"/>
</dbReference>
<evidence type="ECO:0000313" key="3">
    <source>
        <dbReference type="Proteomes" id="UP000000657"/>
    </source>
</evidence>
<sequence>MLYGRLERAGASADEIDQLAAEHRHPQQAADLAAEVARIGDQALAAYLQRRRDAVPRPSGHVPRGGQARSPRHAKAAQPAPSAPPPPSTAEGDLPPVDGGDR</sequence>
<keyword evidence="3" id="KW-1185">Reference proteome</keyword>
<organism evidence="2 3">
    <name type="scientific">Frankia alni (strain DSM 45986 / CECT 9034 / ACN14a)</name>
    <dbReference type="NCBI Taxonomy" id="326424"/>
    <lineage>
        <taxon>Bacteria</taxon>
        <taxon>Bacillati</taxon>
        <taxon>Actinomycetota</taxon>
        <taxon>Actinomycetes</taxon>
        <taxon>Frankiales</taxon>
        <taxon>Frankiaceae</taxon>
        <taxon>Frankia</taxon>
    </lineage>
</organism>
<proteinExistence type="predicted"/>
<evidence type="ECO:0000256" key="1">
    <source>
        <dbReference type="SAM" id="MobiDB-lite"/>
    </source>
</evidence>
<dbReference type="HOGENOM" id="CLU_2273243_0_0_11"/>
<dbReference type="STRING" id="326424.FRAAL2675"/>
<feature type="region of interest" description="Disordered" evidence="1">
    <location>
        <begin position="50"/>
        <end position="102"/>
    </location>
</feature>
<dbReference type="AlphaFoldDB" id="Q0RMD0"/>
<accession>Q0RMD0</accession>
<evidence type="ECO:0000313" key="2">
    <source>
        <dbReference type="EMBL" id="CAJ61321.1"/>
    </source>
</evidence>
<protein>
    <submittedName>
        <fullName evidence="2">Uncharacterized protein</fullName>
    </submittedName>
</protein>
<gene>
    <name evidence="2" type="ordered locus">FRAAL2675</name>
</gene>
<dbReference type="Proteomes" id="UP000000657">
    <property type="component" value="Chromosome"/>
</dbReference>